<accession>A0A8T1DX86</accession>
<evidence type="ECO:0000313" key="2">
    <source>
        <dbReference type="Proteomes" id="UP000736787"/>
    </source>
</evidence>
<protein>
    <submittedName>
        <fullName evidence="1">Uncharacterized protein</fullName>
    </submittedName>
</protein>
<sequence>MCNPIEGCLSVLKAKIKADLALSREDLVVARPRGTIAAARMEILERWYCIASMLYGT</sequence>
<gene>
    <name evidence="1" type="ORF">PC117_g9047</name>
</gene>
<dbReference type="AlphaFoldDB" id="A0A8T1DX86"/>
<dbReference type="Proteomes" id="UP000736787">
    <property type="component" value="Unassembled WGS sequence"/>
</dbReference>
<evidence type="ECO:0000313" key="1">
    <source>
        <dbReference type="EMBL" id="KAG2944419.1"/>
    </source>
</evidence>
<organism evidence="1 2">
    <name type="scientific">Phytophthora cactorum</name>
    <dbReference type="NCBI Taxonomy" id="29920"/>
    <lineage>
        <taxon>Eukaryota</taxon>
        <taxon>Sar</taxon>
        <taxon>Stramenopiles</taxon>
        <taxon>Oomycota</taxon>
        <taxon>Peronosporomycetes</taxon>
        <taxon>Peronosporales</taxon>
        <taxon>Peronosporaceae</taxon>
        <taxon>Phytophthora</taxon>
    </lineage>
</organism>
<comment type="caution">
    <text evidence="1">The sequence shown here is derived from an EMBL/GenBank/DDBJ whole genome shotgun (WGS) entry which is preliminary data.</text>
</comment>
<proteinExistence type="predicted"/>
<dbReference type="EMBL" id="RCMK01000202">
    <property type="protein sequence ID" value="KAG2944419.1"/>
    <property type="molecule type" value="Genomic_DNA"/>
</dbReference>
<reference evidence="1" key="1">
    <citation type="submission" date="2018-10" db="EMBL/GenBank/DDBJ databases">
        <title>Effector identification in a new, highly contiguous assembly of the strawberry crown rot pathogen Phytophthora cactorum.</title>
        <authorList>
            <person name="Armitage A.D."/>
            <person name="Nellist C.F."/>
            <person name="Bates H."/>
            <person name="Vickerstaff R.J."/>
            <person name="Harrison R.J."/>
        </authorList>
    </citation>
    <scope>NUCLEOTIDE SEQUENCE</scope>
    <source>
        <strain evidence="1">4040</strain>
    </source>
</reference>
<name>A0A8T1DX86_9STRA</name>